<comment type="caution">
    <text evidence="6">The sequence shown here is derived from an EMBL/GenBank/DDBJ whole genome shotgun (WGS) entry which is preliminary data.</text>
</comment>
<accession>A0AAD3XDY2</accession>
<proteinExistence type="inferred from homology"/>
<dbReference type="EMBL" id="BSYO01000003">
    <property type="protein sequence ID" value="GMH01813.1"/>
    <property type="molecule type" value="Genomic_DNA"/>
</dbReference>
<dbReference type="InterPro" id="IPR027417">
    <property type="entry name" value="P-loop_NTPase"/>
</dbReference>
<evidence type="ECO:0000259" key="5">
    <source>
        <dbReference type="Pfam" id="PF00685"/>
    </source>
</evidence>
<dbReference type="EC" id="2.8.2.-" evidence="3"/>
<feature type="compositionally biased region" description="Pro residues" evidence="4">
    <location>
        <begin position="12"/>
        <end position="38"/>
    </location>
</feature>
<dbReference type="SUPFAM" id="SSF52540">
    <property type="entry name" value="P-loop containing nucleoside triphosphate hydrolases"/>
    <property type="match status" value="1"/>
</dbReference>
<dbReference type="GO" id="GO:0008146">
    <property type="term" value="F:sulfotransferase activity"/>
    <property type="evidence" value="ECO:0007669"/>
    <property type="project" value="InterPro"/>
</dbReference>
<keyword evidence="2 3" id="KW-0808">Transferase</keyword>
<evidence type="ECO:0000256" key="4">
    <source>
        <dbReference type="SAM" id="MobiDB-lite"/>
    </source>
</evidence>
<dbReference type="InterPro" id="IPR000863">
    <property type="entry name" value="Sulfotransferase_dom"/>
</dbReference>
<dbReference type="Gene3D" id="3.40.50.300">
    <property type="entry name" value="P-loop containing nucleotide triphosphate hydrolases"/>
    <property type="match status" value="1"/>
</dbReference>
<dbReference type="Pfam" id="PF00685">
    <property type="entry name" value="Sulfotransfer_1"/>
    <property type="match status" value="1"/>
</dbReference>
<evidence type="ECO:0000256" key="1">
    <source>
        <dbReference type="ARBA" id="ARBA00005771"/>
    </source>
</evidence>
<evidence type="ECO:0000313" key="7">
    <source>
        <dbReference type="Proteomes" id="UP001279734"/>
    </source>
</evidence>
<dbReference type="AlphaFoldDB" id="A0AAD3XDY2"/>
<keyword evidence="7" id="KW-1185">Reference proteome</keyword>
<sequence length="362" mass="41314">MEEHTAVLPHPMVFPPPPLPQSPPPPPLPPPSPPPPLPTAKYLQEDKVSQKCKDLLSSLPKEKGWVLTYLYQYQGFWHTSRQLQGVVACQKHFQARPTDILLATTPKSGTTWLKAILYATANRTRHHANSQTHPLLTHNPHELVPFLELKVYSDGDRVPDISSLPPPRLFSTHLPVHSLPESVKDSEDCKLVYLCRNPKDTFISLWHFTNNLRPQNLGSLPLVEAFERFCRGVSLYGPFWDHVLGYWRESLEKPRKVFFLKYEDMNDRPAFHLRRLAEFLGCPFSVGEETAGVVEQIVELCSFDKLSTLEVNRSGRLSSGEENKAFFRKGKVGDSANYLTREMIERFDSISEEKFLGCGLRF</sequence>
<protein>
    <recommendedName>
        <fullName evidence="3">Sulfotransferase</fullName>
        <ecNumber evidence="3">2.8.2.-</ecNumber>
    </recommendedName>
</protein>
<reference evidence="6" key="1">
    <citation type="submission" date="2023-05" db="EMBL/GenBank/DDBJ databases">
        <title>Nepenthes gracilis genome sequencing.</title>
        <authorList>
            <person name="Fukushima K."/>
        </authorList>
    </citation>
    <scope>NUCLEOTIDE SEQUENCE</scope>
    <source>
        <strain evidence="6">SING2019-196</strain>
    </source>
</reference>
<organism evidence="6 7">
    <name type="scientific">Nepenthes gracilis</name>
    <name type="common">Slender pitcher plant</name>
    <dbReference type="NCBI Taxonomy" id="150966"/>
    <lineage>
        <taxon>Eukaryota</taxon>
        <taxon>Viridiplantae</taxon>
        <taxon>Streptophyta</taxon>
        <taxon>Embryophyta</taxon>
        <taxon>Tracheophyta</taxon>
        <taxon>Spermatophyta</taxon>
        <taxon>Magnoliopsida</taxon>
        <taxon>eudicotyledons</taxon>
        <taxon>Gunneridae</taxon>
        <taxon>Pentapetalae</taxon>
        <taxon>Caryophyllales</taxon>
        <taxon>Nepenthaceae</taxon>
        <taxon>Nepenthes</taxon>
    </lineage>
</organism>
<dbReference type="PANTHER" id="PTHR11783">
    <property type="entry name" value="SULFOTRANSFERASE SULT"/>
    <property type="match status" value="1"/>
</dbReference>
<evidence type="ECO:0000256" key="2">
    <source>
        <dbReference type="ARBA" id="ARBA00022679"/>
    </source>
</evidence>
<comment type="similarity">
    <text evidence="1 3">Belongs to the sulfotransferase 1 family.</text>
</comment>
<gene>
    <name evidence="6" type="ORF">Nepgr_003652</name>
</gene>
<dbReference type="Proteomes" id="UP001279734">
    <property type="component" value="Unassembled WGS sequence"/>
</dbReference>
<feature type="region of interest" description="Disordered" evidence="4">
    <location>
        <begin position="1"/>
        <end position="39"/>
    </location>
</feature>
<feature type="domain" description="Sulfotransferase" evidence="5">
    <location>
        <begin position="97"/>
        <end position="357"/>
    </location>
</feature>
<name>A0AAD3XDY2_NEPGR</name>
<evidence type="ECO:0000256" key="3">
    <source>
        <dbReference type="RuleBase" id="RU361155"/>
    </source>
</evidence>
<evidence type="ECO:0000313" key="6">
    <source>
        <dbReference type="EMBL" id="GMH01813.1"/>
    </source>
</evidence>